<evidence type="ECO:0000313" key="1">
    <source>
        <dbReference type="EMBL" id="KAL2067280.1"/>
    </source>
</evidence>
<keyword evidence="2" id="KW-1185">Reference proteome</keyword>
<evidence type="ECO:0000313" key="2">
    <source>
        <dbReference type="Proteomes" id="UP001595075"/>
    </source>
</evidence>
<reference evidence="1 2" key="1">
    <citation type="journal article" date="2024" name="Commun. Biol.">
        <title>Comparative genomic analysis of thermophilic fungi reveals convergent evolutionary adaptations and gene losses.</title>
        <authorList>
            <person name="Steindorff A.S."/>
            <person name="Aguilar-Pontes M.V."/>
            <person name="Robinson A.J."/>
            <person name="Andreopoulos B."/>
            <person name="LaButti K."/>
            <person name="Kuo A."/>
            <person name="Mondo S."/>
            <person name="Riley R."/>
            <person name="Otillar R."/>
            <person name="Haridas S."/>
            <person name="Lipzen A."/>
            <person name="Grimwood J."/>
            <person name="Schmutz J."/>
            <person name="Clum A."/>
            <person name="Reid I.D."/>
            <person name="Moisan M.C."/>
            <person name="Butler G."/>
            <person name="Nguyen T.T.M."/>
            <person name="Dewar K."/>
            <person name="Conant G."/>
            <person name="Drula E."/>
            <person name="Henrissat B."/>
            <person name="Hansel C."/>
            <person name="Singer S."/>
            <person name="Hutchinson M.I."/>
            <person name="de Vries R.P."/>
            <person name="Natvig D.O."/>
            <person name="Powell A.J."/>
            <person name="Tsang A."/>
            <person name="Grigoriev I.V."/>
        </authorList>
    </citation>
    <scope>NUCLEOTIDE SEQUENCE [LARGE SCALE GENOMIC DNA]</scope>
    <source>
        <strain evidence="1 2">CBS 494.80</strain>
    </source>
</reference>
<comment type="caution">
    <text evidence="1">The sequence shown here is derived from an EMBL/GenBank/DDBJ whole genome shotgun (WGS) entry which is preliminary data.</text>
</comment>
<protein>
    <submittedName>
        <fullName evidence="1">Uncharacterized protein</fullName>
    </submittedName>
</protein>
<dbReference type="EMBL" id="JAZHXI010000010">
    <property type="protein sequence ID" value="KAL2067280.1"/>
    <property type="molecule type" value="Genomic_DNA"/>
</dbReference>
<sequence length="249" mass="28721">MPIRCFVLPDAAHENSALNHLATMRSSVRTVQNFHVQSSGSYLGYVTESDFRMIPQNLAAFLDAMPLRHLSLVLPTVLSSPFYDLTFPHLTTFRLGNIDRKMSVEKTLPRFLSRHWSTLRRLYLNCVLKIGDVEVFLPRESRCFLKQTIFKIKDTLKLEKFELLIRQDDNLRIYDDDWNEISGRESSDAKQLEKFVLGIEGEAWLPSKGHVHQHCPLVTLSGENVANITQVDWDWPDYEEAEVAWDIAG</sequence>
<organism evidence="1 2">
    <name type="scientific">Oculimacula yallundae</name>
    <dbReference type="NCBI Taxonomy" id="86028"/>
    <lineage>
        <taxon>Eukaryota</taxon>
        <taxon>Fungi</taxon>
        <taxon>Dikarya</taxon>
        <taxon>Ascomycota</taxon>
        <taxon>Pezizomycotina</taxon>
        <taxon>Leotiomycetes</taxon>
        <taxon>Helotiales</taxon>
        <taxon>Ploettnerulaceae</taxon>
        <taxon>Oculimacula</taxon>
    </lineage>
</organism>
<accession>A0ABR4CBH4</accession>
<name>A0ABR4CBH4_9HELO</name>
<proteinExistence type="predicted"/>
<gene>
    <name evidence="1" type="ORF">VTL71DRAFT_1704</name>
</gene>
<dbReference type="Proteomes" id="UP001595075">
    <property type="component" value="Unassembled WGS sequence"/>
</dbReference>